<evidence type="ECO:0000313" key="2">
    <source>
        <dbReference type="Proteomes" id="UP001207468"/>
    </source>
</evidence>
<accession>A0ACC0U9M1</accession>
<gene>
    <name evidence="1" type="ORF">F5148DRAFT_943218</name>
</gene>
<evidence type="ECO:0000313" key="1">
    <source>
        <dbReference type="EMBL" id="KAI9508192.1"/>
    </source>
</evidence>
<organism evidence="1 2">
    <name type="scientific">Russula earlei</name>
    <dbReference type="NCBI Taxonomy" id="71964"/>
    <lineage>
        <taxon>Eukaryota</taxon>
        <taxon>Fungi</taxon>
        <taxon>Dikarya</taxon>
        <taxon>Basidiomycota</taxon>
        <taxon>Agaricomycotina</taxon>
        <taxon>Agaricomycetes</taxon>
        <taxon>Russulales</taxon>
        <taxon>Russulaceae</taxon>
        <taxon>Russula</taxon>
    </lineage>
</organism>
<sequence length="332" mass="37027">MTPTPEEKLASAPFNDVRADLILQSNDEVPVHFRVSKFLLSVASPIFADMLTIPLPASQESQEAQVVALPEDSETLDLSLRHLYPVRSPEVAELRQTRILADFAHKYQVDALEQDITRYLTDAIGRDPVGVYAIADRYGYKSIGAKAALLSLNLHFSRLRSQHVQYAPAELELLRYHAACGEAASAVASQRTWFPPWVHNIAFNTHEDMGGVSCKACETRDFISATPRIIAFAPSLSELAARRQASGRKPPPPGTRFGPQCLWNYLHRSAVVLAHHPTADAVTTEDFVLRELNCLDCPRNTRRDMLAFSRLFGTEIKKAVERVPLPETLRDC</sequence>
<reference evidence="1" key="1">
    <citation type="submission" date="2021-03" db="EMBL/GenBank/DDBJ databases">
        <title>Evolutionary priming and transition to the ectomycorrhizal habit in an iconic lineage of mushroom-forming fungi: is preadaptation a requirement?</title>
        <authorList>
            <consortium name="DOE Joint Genome Institute"/>
            <person name="Looney B.P."/>
            <person name="Miyauchi S."/>
            <person name="Morin E."/>
            <person name="Drula E."/>
            <person name="Courty P.E."/>
            <person name="Chicoki N."/>
            <person name="Fauchery L."/>
            <person name="Kohler A."/>
            <person name="Kuo A."/>
            <person name="LaButti K."/>
            <person name="Pangilinan J."/>
            <person name="Lipzen A."/>
            <person name="Riley R."/>
            <person name="Andreopoulos W."/>
            <person name="He G."/>
            <person name="Johnson J."/>
            <person name="Barry K.W."/>
            <person name="Grigoriev I.V."/>
            <person name="Nagy L."/>
            <person name="Hibbett D."/>
            <person name="Henrissat B."/>
            <person name="Matheny P.B."/>
            <person name="Labbe J."/>
            <person name="Martin A.F."/>
        </authorList>
    </citation>
    <scope>NUCLEOTIDE SEQUENCE</scope>
    <source>
        <strain evidence="1">BPL698</strain>
    </source>
</reference>
<protein>
    <submittedName>
        <fullName evidence="1">Uncharacterized protein</fullName>
    </submittedName>
</protein>
<name>A0ACC0U9M1_9AGAM</name>
<dbReference type="EMBL" id="JAGFNK010000099">
    <property type="protein sequence ID" value="KAI9508192.1"/>
    <property type="molecule type" value="Genomic_DNA"/>
</dbReference>
<proteinExistence type="predicted"/>
<comment type="caution">
    <text evidence="1">The sequence shown here is derived from an EMBL/GenBank/DDBJ whole genome shotgun (WGS) entry which is preliminary data.</text>
</comment>
<keyword evidence="2" id="KW-1185">Reference proteome</keyword>
<dbReference type="Proteomes" id="UP001207468">
    <property type="component" value="Unassembled WGS sequence"/>
</dbReference>